<feature type="region of interest" description="Disordered" evidence="1">
    <location>
        <begin position="1"/>
        <end position="131"/>
    </location>
</feature>
<evidence type="ECO:0000256" key="1">
    <source>
        <dbReference type="SAM" id="MobiDB-lite"/>
    </source>
</evidence>
<dbReference type="Proteomes" id="UP000198741">
    <property type="component" value="Chromosome I"/>
</dbReference>
<dbReference type="InterPro" id="IPR045684">
    <property type="entry name" value="DUF6191"/>
</dbReference>
<feature type="compositionally biased region" description="Low complexity" evidence="1">
    <location>
        <begin position="72"/>
        <end position="92"/>
    </location>
</feature>
<protein>
    <submittedName>
        <fullName evidence="2">Uncharacterized protein</fullName>
    </submittedName>
</protein>
<sequence length="131" mass="13594">MGELGALFNPGMRHEIEERESKANRREEEGNARDGDLRIDLLSGVAVINVPGKQSGDDTKPSTSRTVGEKPAASAARPARAQARARAAAAKDAAAHENAPKPSSTRSSGSKSEPAASPAPRPSSKASRAAR</sequence>
<dbReference type="AlphaFoldDB" id="A0A1H0SMA2"/>
<proteinExistence type="predicted"/>
<dbReference type="RefSeq" id="WP_090479975.1">
    <property type="nucleotide sequence ID" value="NZ_LT629710.1"/>
</dbReference>
<keyword evidence="3" id="KW-1185">Reference proteome</keyword>
<feature type="compositionally biased region" description="Basic and acidic residues" evidence="1">
    <location>
        <begin position="12"/>
        <end position="39"/>
    </location>
</feature>
<feature type="compositionally biased region" description="Low complexity" evidence="1">
    <location>
        <begin position="103"/>
        <end position="131"/>
    </location>
</feature>
<dbReference type="EMBL" id="LT629710">
    <property type="protein sequence ID" value="SDP42795.1"/>
    <property type="molecule type" value="Genomic_DNA"/>
</dbReference>
<accession>A0A1H0SMA2</accession>
<organism evidence="2 3">
    <name type="scientific">Nakamurella panacisegetis</name>
    <dbReference type="NCBI Taxonomy" id="1090615"/>
    <lineage>
        <taxon>Bacteria</taxon>
        <taxon>Bacillati</taxon>
        <taxon>Actinomycetota</taxon>
        <taxon>Actinomycetes</taxon>
        <taxon>Nakamurellales</taxon>
        <taxon>Nakamurellaceae</taxon>
        <taxon>Nakamurella</taxon>
    </lineage>
</organism>
<evidence type="ECO:0000313" key="2">
    <source>
        <dbReference type="EMBL" id="SDP42795.1"/>
    </source>
</evidence>
<dbReference type="Pfam" id="PF19690">
    <property type="entry name" value="DUF6191"/>
    <property type="match status" value="1"/>
</dbReference>
<evidence type="ECO:0000313" key="3">
    <source>
        <dbReference type="Proteomes" id="UP000198741"/>
    </source>
</evidence>
<dbReference type="STRING" id="1090615.SAMN04515671_4184"/>
<gene>
    <name evidence="2" type="ORF">SAMN04515671_4184</name>
</gene>
<reference evidence="2 3" key="1">
    <citation type="submission" date="2016-10" db="EMBL/GenBank/DDBJ databases">
        <authorList>
            <person name="de Groot N.N."/>
        </authorList>
    </citation>
    <scope>NUCLEOTIDE SEQUENCE [LARGE SCALE GENOMIC DNA]</scope>
    <source>
        <strain evidence="3">P4-7,KCTC 19426,CECT 7604</strain>
    </source>
</reference>
<name>A0A1H0SMA2_9ACTN</name>